<dbReference type="Gene3D" id="3.40.50.300">
    <property type="entry name" value="P-loop containing nucleotide triphosphate hydrolases"/>
    <property type="match status" value="1"/>
</dbReference>
<dbReference type="Pfam" id="PF00437">
    <property type="entry name" value="T2SSE"/>
    <property type="match status" value="1"/>
</dbReference>
<evidence type="ECO:0000313" key="3">
    <source>
        <dbReference type="EMBL" id="MBO8457036.1"/>
    </source>
</evidence>
<name>A0A9D9N1J1_9SPIR</name>
<evidence type="ECO:0000259" key="2">
    <source>
        <dbReference type="Pfam" id="PF00437"/>
    </source>
</evidence>
<comment type="similarity">
    <text evidence="1">Belongs to the GSP E family.</text>
</comment>
<gene>
    <name evidence="3" type="primary">tadA</name>
    <name evidence="3" type="ORF">IAA81_02270</name>
</gene>
<dbReference type="PANTHER" id="PTHR30486">
    <property type="entry name" value="TWITCHING MOTILITY PROTEIN PILT"/>
    <property type="match status" value="1"/>
</dbReference>
<proteinExistence type="inferred from homology"/>
<dbReference type="InterPro" id="IPR050921">
    <property type="entry name" value="T4SS_GSP_E_ATPase"/>
</dbReference>
<dbReference type="GO" id="GO:0016887">
    <property type="term" value="F:ATP hydrolysis activity"/>
    <property type="evidence" value="ECO:0007669"/>
    <property type="project" value="InterPro"/>
</dbReference>
<reference evidence="3" key="1">
    <citation type="submission" date="2020-10" db="EMBL/GenBank/DDBJ databases">
        <authorList>
            <person name="Gilroy R."/>
        </authorList>
    </citation>
    <scope>NUCLEOTIDE SEQUENCE</scope>
    <source>
        <strain evidence="3">10532</strain>
    </source>
</reference>
<dbReference type="EMBL" id="JADIMM010000025">
    <property type="protein sequence ID" value="MBO8457036.1"/>
    <property type="molecule type" value="Genomic_DNA"/>
</dbReference>
<dbReference type="Gene3D" id="3.30.450.90">
    <property type="match status" value="1"/>
</dbReference>
<protein>
    <submittedName>
        <fullName evidence="3">Flp pilus assembly complex ATPase component TadA</fullName>
    </submittedName>
</protein>
<dbReference type="Proteomes" id="UP000823638">
    <property type="component" value="Unassembled WGS sequence"/>
</dbReference>
<dbReference type="PANTHER" id="PTHR30486:SF6">
    <property type="entry name" value="TYPE IV PILUS RETRACTATION ATPASE PILT"/>
    <property type="match status" value="1"/>
</dbReference>
<organism evidence="3 4">
    <name type="scientific">Candidatus Gallitreponema excrementavium</name>
    <dbReference type="NCBI Taxonomy" id="2840840"/>
    <lineage>
        <taxon>Bacteria</taxon>
        <taxon>Pseudomonadati</taxon>
        <taxon>Spirochaetota</taxon>
        <taxon>Spirochaetia</taxon>
        <taxon>Spirochaetales</taxon>
        <taxon>Candidatus Gallitreponema</taxon>
    </lineage>
</organism>
<evidence type="ECO:0000313" key="4">
    <source>
        <dbReference type="Proteomes" id="UP000823638"/>
    </source>
</evidence>
<evidence type="ECO:0000256" key="1">
    <source>
        <dbReference type="ARBA" id="ARBA00006611"/>
    </source>
</evidence>
<dbReference type="SUPFAM" id="SSF52540">
    <property type="entry name" value="P-loop containing nucleoside triphosphate hydrolases"/>
    <property type="match status" value="1"/>
</dbReference>
<feature type="domain" description="Bacterial type II secretion system protein E" evidence="2">
    <location>
        <begin position="104"/>
        <end position="291"/>
    </location>
</feature>
<accession>A0A9D9N1J1</accession>
<comment type="caution">
    <text evidence="3">The sequence shown here is derived from an EMBL/GenBank/DDBJ whole genome shotgun (WGS) entry which is preliminary data.</text>
</comment>
<dbReference type="AlphaFoldDB" id="A0A9D9N1J1"/>
<reference evidence="3" key="2">
    <citation type="journal article" date="2021" name="PeerJ">
        <title>Extensive microbial diversity within the chicken gut microbiome revealed by metagenomics and culture.</title>
        <authorList>
            <person name="Gilroy R."/>
            <person name="Ravi A."/>
            <person name="Getino M."/>
            <person name="Pursley I."/>
            <person name="Horton D.L."/>
            <person name="Alikhan N.F."/>
            <person name="Baker D."/>
            <person name="Gharbi K."/>
            <person name="Hall N."/>
            <person name="Watson M."/>
            <person name="Adriaenssens E.M."/>
            <person name="Foster-Nyarko E."/>
            <person name="Jarju S."/>
            <person name="Secka A."/>
            <person name="Antonio M."/>
            <person name="Oren A."/>
            <person name="Chaudhuri R.R."/>
            <person name="La Ragione R."/>
            <person name="Hildebrand F."/>
            <person name="Pallen M.J."/>
        </authorList>
    </citation>
    <scope>NUCLEOTIDE SEQUENCE</scope>
    <source>
        <strain evidence="3">10532</strain>
    </source>
</reference>
<dbReference type="InterPro" id="IPR027417">
    <property type="entry name" value="P-loop_NTPase"/>
</dbReference>
<sequence>MDNSVPFSTFAADQEKRLRLKNNFLADISCLKKYLEDPSVTDIFVVGTGEIIIKVFAKGKIFTGEKILPTKVRGIILSAAALLDKQIDPVNGIPKLEAVIPAPYNARITGLLPPWVDTPELTFRKPPREVFTLESYVENGRMTKEEYELICSYIKDRKNILIGGGTGSGKSTLTNAIIQKMVEITPNDRFYIVEDVPELQCNARDKTMIAVNPVHAAEAVRTALRWTPDRIIFGEVRYGEVANELIKAWNTGHTGNVTTIHADSCTSMLIRMEDLLREVIPGSIPKLSSTIHLCVHMAGGKQGPHVDEVLPTNGNRTDDFISLLKANNLA</sequence>
<dbReference type="InterPro" id="IPR001482">
    <property type="entry name" value="T2SS/T4SS_dom"/>
</dbReference>